<evidence type="ECO:0000256" key="5">
    <source>
        <dbReference type="ARBA" id="ARBA00022430"/>
    </source>
</evidence>
<evidence type="ECO:0000313" key="14">
    <source>
        <dbReference type="EMBL" id="KKM76224.1"/>
    </source>
</evidence>
<comment type="subunit">
    <text evidence="3">Homodimer.</text>
</comment>
<gene>
    <name evidence="14" type="ORF">LCGC14_1382270</name>
</gene>
<reference evidence="14" key="1">
    <citation type="journal article" date="2015" name="Nature">
        <title>Complex archaea that bridge the gap between prokaryotes and eukaryotes.</title>
        <authorList>
            <person name="Spang A."/>
            <person name="Saw J.H."/>
            <person name="Jorgensen S.L."/>
            <person name="Zaremba-Niedzwiedzka K."/>
            <person name="Martijn J."/>
            <person name="Lind A.E."/>
            <person name="van Eijk R."/>
            <person name="Schleper C."/>
            <person name="Guy L."/>
            <person name="Ettema T.J."/>
        </authorList>
    </citation>
    <scope>NUCLEOTIDE SEQUENCE</scope>
</reference>
<keyword evidence="11" id="KW-0464">Manganese</keyword>
<keyword evidence="5" id="KW-0432">Leucine biosynthesis</keyword>
<dbReference type="PANTHER" id="PTHR42979">
    <property type="entry name" value="3-ISOPROPYLMALATE DEHYDROGENASE"/>
    <property type="match status" value="1"/>
</dbReference>
<dbReference type="EMBL" id="LAZR01008844">
    <property type="protein sequence ID" value="KKM76224.1"/>
    <property type="molecule type" value="Genomic_DNA"/>
</dbReference>
<evidence type="ECO:0000256" key="11">
    <source>
        <dbReference type="ARBA" id="ARBA00023211"/>
    </source>
</evidence>
<dbReference type="GO" id="GO:0003862">
    <property type="term" value="F:3-isopropylmalate dehydrogenase activity"/>
    <property type="evidence" value="ECO:0007669"/>
    <property type="project" value="UniProtKB-EC"/>
</dbReference>
<dbReference type="PANTHER" id="PTHR42979:SF1">
    <property type="entry name" value="3-ISOPROPYLMALATE DEHYDROGENASE"/>
    <property type="match status" value="1"/>
</dbReference>
<keyword evidence="6" id="KW-0028">Amino-acid biosynthesis</keyword>
<comment type="cofactor">
    <cofactor evidence="2">
        <name>Mg(2+)</name>
        <dbReference type="ChEBI" id="CHEBI:18420"/>
    </cofactor>
</comment>
<keyword evidence="7" id="KW-0479">Metal-binding</keyword>
<feature type="domain" description="Isopropylmalate dehydrogenase-like" evidence="13">
    <location>
        <begin position="4"/>
        <end position="345"/>
    </location>
</feature>
<dbReference type="EC" id="1.1.1.85" evidence="4"/>
<comment type="cofactor">
    <cofactor evidence="1">
        <name>Mn(2+)</name>
        <dbReference type="ChEBI" id="CHEBI:29035"/>
    </cofactor>
</comment>
<evidence type="ECO:0000256" key="6">
    <source>
        <dbReference type="ARBA" id="ARBA00022605"/>
    </source>
</evidence>
<dbReference type="AlphaFoldDB" id="A0A0F9K2B8"/>
<evidence type="ECO:0000256" key="4">
    <source>
        <dbReference type="ARBA" id="ARBA00013101"/>
    </source>
</evidence>
<evidence type="ECO:0000256" key="8">
    <source>
        <dbReference type="ARBA" id="ARBA00022842"/>
    </source>
</evidence>
<evidence type="ECO:0000259" key="13">
    <source>
        <dbReference type="SMART" id="SM01329"/>
    </source>
</evidence>
<dbReference type="Pfam" id="PF00180">
    <property type="entry name" value="Iso_dh"/>
    <property type="match status" value="1"/>
</dbReference>
<evidence type="ECO:0000256" key="3">
    <source>
        <dbReference type="ARBA" id="ARBA00011738"/>
    </source>
</evidence>
<comment type="caution">
    <text evidence="14">The sequence shown here is derived from an EMBL/GenBank/DDBJ whole genome shotgun (WGS) entry which is preliminary data.</text>
</comment>
<keyword evidence="8" id="KW-0460">Magnesium</keyword>
<dbReference type="InterPro" id="IPR004429">
    <property type="entry name" value="Isopropylmalate_DH"/>
</dbReference>
<organism evidence="14">
    <name type="scientific">marine sediment metagenome</name>
    <dbReference type="NCBI Taxonomy" id="412755"/>
    <lineage>
        <taxon>unclassified sequences</taxon>
        <taxon>metagenomes</taxon>
        <taxon>ecological metagenomes</taxon>
    </lineage>
</organism>
<evidence type="ECO:0000256" key="10">
    <source>
        <dbReference type="ARBA" id="ARBA00023027"/>
    </source>
</evidence>
<dbReference type="GO" id="GO:0009098">
    <property type="term" value="P:L-leucine biosynthetic process"/>
    <property type="evidence" value="ECO:0007669"/>
    <property type="project" value="UniProtKB-KW"/>
</dbReference>
<accession>A0A0F9K2B8</accession>
<dbReference type="Gene3D" id="3.40.718.10">
    <property type="entry name" value="Isopropylmalate Dehydrogenase"/>
    <property type="match status" value="1"/>
</dbReference>
<dbReference type="PROSITE" id="PS00470">
    <property type="entry name" value="IDH_IMDH"/>
    <property type="match status" value="1"/>
</dbReference>
<dbReference type="SMART" id="SM01329">
    <property type="entry name" value="Iso_dh"/>
    <property type="match status" value="1"/>
</dbReference>
<dbReference type="GO" id="GO:0005829">
    <property type="term" value="C:cytosol"/>
    <property type="evidence" value="ECO:0007669"/>
    <property type="project" value="TreeGrafter"/>
</dbReference>
<name>A0A0F9K2B8_9ZZZZ</name>
<evidence type="ECO:0000256" key="1">
    <source>
        <dbReference type="ARBA" id="ARBA00001936"/>
    </source>
</evidence>
<evidence type="ECO:0000256" key="7">
    <source>
        <dbReference type="ARBA" id="ARBA00022723"/>
    </source>
</evidence>
<dbReference type="InterPro" id="IPR024084">
    <property type="entry name" value="IsoPropMal-DH-like_dom"/>
</dbReference>
<proteinExistence type="predicted"/>
<protein>
    <recommendedName>
        <fullName evidence="4">3-isopropylmalate dehydrogenase</fullName>
        <ecNumber evidence="4">1.1.1.85</ecNumber>
    </recommendedName>
</protein>
<evidence type="ECO:0000256" key="9">
    <source>
        <dbReference type="ARBA" id="ARBA00023002"/>
    </source>
</evidence>
<dbReference type="GO" id="GO:0051287">
    <property type="term" value="F:NAD binding"/>
    <property type="evidence" value="ECO:0007669"/>
    <property type="project" value="InterPro"/>
</dbReference>
<evidence type="ECO:0000256" key="2">
    <source>
        <dbReference type="ARBA" id="ARBA00001946"/>
    </source>
</evidence>
<keyword evidence="10" id="KW-0520">NAD</keyword>
<dbReference type="GO" id="GO:0000287">
    <property type="term" value="F:magnesium ion binding"/>
    <property type="evidence" value="ECO:0007669"/>
    <property type="project" value="InterPro"/>
</dbReference>
<sequence length="355" mass="39520">MKKKIAVTKGDGIGPEVVEEGLKVLKTISDCTEFQFEFHEALVGGNIYKKYGNSLPKKSFGIIKNSDALLFGAVGLPNLPPGTSEIAILKIRQELDLYINLRPIKLYEALKDRCPLKDEYIGNGIDITFVRENTEGLYANKGSVLRDDIAENAMVYTRKGCERIIKFAFEYAKRMNHVKVTSVDKANVLNPSRLWRKIFHEIGEEYNNIEKEDVYIDAFCQWLIRKPDAYQTVVTGNMFGDIISDEGAFLIGSLGMAASGNIHPGKVSMYEPIHGSAPDITGKGIANPIGTILSVKLMMQESFQSPEIGKEIENSVEDALLEGRTFDIKNSALKTLSTKEMGDLISEKLKSRLKK</sequence>
<dbReference type="SUPFAM" id="SSF53659">
    <property type="entry name" value="Isocitrate/Isopropylmalate dehydrogenase-like"/>
    <property type="match status" value="1"/>
</dbReference>
<keyword evidence="9" id="KW-0560">Oxidoreductase</keyword>
<evidence type="ECO:0000256" key="12">
    <source>
        <dbReference type="ARBA" id="ARBA00023304"/>
    </source>
</evidence>
<dbReference type="FunFam" id="3.40.718.10:FF:000006">
    <property type="entry name" value="3-isopropylmalate dehydrogenase"/>
    <property type="match status" value="1"/>
</dbReference>
<dbReference type="InterPro" id="IPR019818">
    <property type="entry name" value="IsoCit/isopropylmalate_DH_CS"/>
</dbReference>
<keyword evidence="12" id="KW-0100">Branched-chain amino acid biosynthesis</keyword>